<evidence type="ECO:0000256" key="1">
    <source>
        <dbReference type="ARBA" id="ARBA00009375"/>
    </source>
</evidence>
<evidence type="ECO:0000256" key="8">
    <source>
        <dbReference type="SAM" id="MobiDB-lite"/>
    </source>
</evidence>
<feature type="domain" description="Pseudouridine synthase I TruA alpha/beta" evidence="9">
    <location>
        <begin position="21"/>
        <end position="115"/>
    </location>
</feature>
<name>A0A1H2PNC6_9BURK</name>
<reference evidence="11" key="1">
    <citation type="submission" date="2016-09" db="EMBL/GenBank/DDBJ databases">
        <authorList>
            <person name="Varghese N."/>
            <person name="Submissions S."/>
        </authorList>
    </citation>
    <scope>NUCLEOTIDE SEQUENCE [LARGE SCALE GENOMIC DNA]</scope>
    <source>
        <strain evidence="11">JS23</strain>
    </source>
</reference>
<comment type="function">
    <text evidence="4">Formation of pseudouridine at positions 38, 39 and 40 in the anticodon stem and loop of transfer RNAs.</text>
</comment>
<dbReference type="InterPro" id="IPR001406">
    <property type="entry name" value="PsdUridine_synth_TruA"/>
</dbReference>
<dbReference type="RefSeq" id="WP_170845054.1">
    <property type="nucleotide sequence ID" value="NZ_FNLO01000003.1"/>
</dbReference>
<dbReference type="Gene3D" id="3.30.70.580">
    <property type="entry name" value="Pseudouridine synthase I, catalytic domain, N-terminal subdomain"/>
    <property type="match status" value="1"/>
</dbReference>
<feature type="domain" description="Pseudouridine synthase I TruA alpha/beta" evidence="9">
    <location>
        <begin position="155"/>
        <end position="257"/>
    </location>
</feature>
<sequence length="303" mass="32535">MSDADRDAAPTGLRRIALGVQYDGAAFRGWQAQPGGGTVQDALEAALARFAAMPIRTVVAGRTDTGVHALGQVVHFETPLSRADFSWVRGLNTYLPRAIAVQWAAEVPADFHARFSACARTYDYVLQVSPVRPALLAGRVGWVHTPLSVAAMREAAVHLLGTQDFSSFRSSECQAKSPVKTMYRIDIVAHGEFVRFRFCASAFLHHMVRNLVGCLVAVGRGRAEPAWLAQVVAARDRGVAAPTFMPDGLYLSEVGYPSRFTLPRPTLAALPGQAAPGASEALDRCDRSDEGGAATAEYPEAAR</sequence>
<dbReference type="InterPro" id="IPR020103">
    <property type="entry name" value="PsdUridine_synth_cat_dom_sf"/>
</dbReference>
<dbReference type="SUPFAM" id="SSF55120">
    <property type="entry name" value="Pseudouridine synthase"/>
    <property type="match status" value="1"/>
</dbReference>
<dbReference type="HAMAP" id="MF_00171">
    <property type="entry name" value="TruA"/>
    <property type="match status" value="1"/>
</dbReference>
<dbReference type="EC" id="5.4.99.12" evidence="4"/>
<keyword evidence="11" id="KW-1185">Reference proteome</keyword>
<feature type="compositionally biased region" description="Basic and acidic residues" evidence="8">
    <location>
        <begin position="281"/>
        <end position="290"/>
    </location>
</feature>
<dbReference type="AlphaFoldDB" id="A0A1H2PNC6"/>
<feature type="region of interest" description="Disordered" evidence="8">
    <location>
        <begin position="272"/>
        <end position="303"/>
    </location>
</feature>
<dbReference type="Gene3D" id="3.30.70.660">
    <property type="entry name" value="Pseudouridine synthase I, catalytic domain, C-terminal subdomain"/>
    <property type="match status" value="1"/>
</dbReference>
<evidence type="ECO:0000256" key="4">
    <source>
        <dbReference type="HAMAP-Rule" id="MF_00171"/>
    </source>
</evidence>
<evidence type="ECO:0000256" key="3">
    <source>
        <dbReference type="ARBA" id="ARBA00023235"/>
    </source>
</evidence>
<dbReference type="GO" id="GO:0160147">
    <property type="term" value="F:tRNA pseudouridine(38-40) synthase activity"/>
    <property type="evidence" value="ECO:0007669"/>
    <property type="project" value="UniProtKB-EC"/>
</dbReference>
<dbReference type="InterPro" id="IPR020094">
    <property type="entry name" value="TruA/RsuA/RluB/E/F_N"/>
</dbReference>
<dbReference type="GO" id="GO:0031119">
    <property type="term" value="P:tRNA pseudouridine synthesis"/>
    <property type="evidence" value="ECO:0007669"/>
    <property type="project" value="UniProtKB-UniRule"/>
</dbReference>
<dbReference type="GO" id="GO:0003723">
    <property type="term" value="F:RNA binding"/>
    <property type="evidence" value="ECO:0007669"/>
    <property type="project" value="InterPro"/>
</dbReference>
<dbReference type="CDD" id="cd02570">
    <property type="entry name" value="PseudoU_synth_EcTruA"/>
    <property type="match status" value="1"/>
</dbReference>
<evidence type="ECO:0000313" key="11">
    <source>
        <dbReference type="Proteomes" id="UP000243719"/>
    </source>
</evidence>
<evidence type="ECO:0000313" key="10">
    <source>
        <dbReference type="EMBL" id="SDV47672.1"/>
    </source>
</evidence>
<dbReference type="STRING" id="1770053.SAMN05216551_103205"/>
<dbReference type="InterPro" id="IPR020095">
    <property type="entry name" value="PsdUridine_synth_TruA_C"/>
</dbReference>
<comment type="caution">
    <text evidence="4">Lacks conserved residue(s) required for the propagation of feature annotation.</text>
</comment>
<feature type="active site" description="Nucleophile" evidence="4 5">
    <location>
        <position position="64"/>
    </location>
</feature>
<organism evidence="10 11">
    <name type="scientific">Chitinasiproducens palmae</name>
    <dbReference type="NCBI Taxonomy" id="1770053"/>
    <lineage>
        <taxon>Bacteria</taxon>
        <taxon>Pseudomonadati</taxon>
        <taxon>Pseudomonadota</taxon>
        <taxon>Betaproteobacteria</taxon>
        <taxon>Burkholderiales</taxon>
        <taxon>Burkholderiaceae</taxon>
        <taxon>Chitinasiproducens</taxon>
    </lineage>
</organism>
<dbReference type="Pfam" id="PF01416">
    <property type="entry name" value="PseudoU_synth_1"/>
    <property type="match status" value="2"/>
</dbReference>
<protein>
    <recommendedName>
        <fullName evidence="4">tRNA pseudouridine synthase A</fullName>
        <ecNumber evidence="4">5.4.99.12</ecNumber>
    </recommendedName>
    <alternativeName>
        <fullName evidence="4">tRNA pseudouridine(38-40) synthase</fullName>
    </alternativeName>
    <alternativeName>
        <fullName evidence="4">tRNA pseudouridylate synthase I</fullName>
    </alternativeName>
    <alternativeName>
        <fullName evidence="4">tRNA-uridine isomerase I</fullName>
    </alternativeName>
</protein>
<dbReference type="PANTHER" id="PTHR11142">
    <property type="entry name" value="PSEUDOURIDYLATE SYNTHASE"/>
    <property type="match status" value="1"/>
</dbReference>
<gene>
    <name evidence="4" type="primary">truA</name>
    <name evidence="10" type="ORF">SAMN05216551_103205</name>
</gene>
<comment type="similarity">
    <text evidence="1 4 7">Belongs to the tRNA pseudouridine synthase TruA family.</text>
</comment>
<dbReference type="PANTHER" id="PTHR11142:SF0">
    <property type="entry name" value="TRNA PSEUDOURIDINE SYNTHASE-LIKE 1"/>
    <property type="match status" value="1"/>
</dbReference>
<evidence type="ECO:0000259" key="9">
    <source>
        <dbReference type="Pfam" id="PF01416"/>
    </source>
</evidence>
<dbReference type="EMBL" id="FNLO01000003">
    <property type="protein sequence ID" value="SDV47672.1"/>
    <property type="molecule type" value="Genomic_DNA"/>
</dbReference>
<dbReference type="FunFam" id="3.30.70.580:FF:000001">
    <property type="entry name" value="tRNA pseudouridine synthase A"/>
    <property type="match status" value="1"/>
</dbReference>
<dbReference type="Proteomes" id="UP000243719">
    <property type="component" value="Unassembled WGS sequence"/>
</dbReference>
<evidence type="ECO:0000256" key="5">
    <source>
        <dbReference type="PIRSR" id="PIRSR001430-1"/>
    </source>
</evidence>
<evidence type="ECO:0000256" key="2">
    <source>
        <dbReference type="ARBA" id="ARBA00022694"/>
    </source>
</evidence>
<comment type="subunit">
    <text evidence="4">Homodimer.</text>
</comment>
<dbReference type="PIRSF" id="PIRSF001430">
    <property type="entry name" value="tRNA_psdUrid_synth"/>
    <property type="match status" value="1"/>
</dbReference>
<accession>A0A1H2PNC6</accession>
<proteinExistence type="inferred from homology"/>
<evidence type="ECO:0000256" key="7">
    <source>
        <dbReference type="RuleBase" id="RU003792"/>
    </source>
</evidence>
<dbReference type="InterPro" id="IPR020097">
    <property type="entry name" value="PsdUridine_synth_TruA_a/b_dom"/>
</dbReference>
<keyword evidence="2 4" id="KW-0819">tRNA processing</keyword>
<feature type="binding site" evidence="4 6">
    <location>
        <position position="122"/>
    </location>
    <ligand>
        <name>substrate</name>
    </ligand>
</feature>
<dbReference type="NCBIfam" id="TIGR00071">
    <property type="entry name" value="hisT_truA"/>
    <property type="match status" value="1"/>
</dbReference>
<evidence type="ECO:0000256" key="6">
    <source>
        <dbReference type="PIRSR" id="PIRSR001430-2"/>
    </source>
</evidence>
<keyword evidence="3 4" id="KW-0413">Isomerase</keyword>
<comment type="catalytic activity">
    <reaction evidence="4 7">
        <text>uridine(38/39/40) in tRNA = pseudouridine(38/39/40) in tRNA</text>
        <dbReference type="Rhea" id="RHEA:22376"/>
        <dbReference type="Rhea" id="RHEA-COMP:10085"/>
        <dbReference type="Rhea" id="RHEA-COMP:10087"/>
        <dbReference type="ChEBI" id="CHEBI:65314"/>
        <dbReference type="ChEBI" id="CHEBI:65315"/>
        <dbReference type="EC" id="5.4.99.12"/>
    </reaction>
</comment>